<dbReference type="GO" id="GO:0004867">
    <property type="term" value="F:serine-type endopeptidase inhibitor activity"/>
    <property type="evidence" value="ECO:0007669"/>
    <property type="project" value="UniProtKB-KW"/>
</dbReference>
<evidence type="ECO:0000313" key="12">
    <source>
        <dbReference type="RefSeq" id="XP_030623637.1"/>
    </source>
</evidence>
<keyword evidence="6" id="KW-0722">Serine protease inhibitor</keyword>
<feature type="domain" description="VIT" evidence="10">
    <location>
        <begin position="5"/>
        <end position="134"/>
    </location>
</feature>
<dbReference type="GO" id="GO:0030212">
    <property type="term" value="P:hyaluronan metabolic process"/>
    <property type="evidence" value="ECO:0007669"/>
    <property type="project" value="InterPro"/>
</dbReference>
<feature type="domain" description="VWFA" evidence="9">
    <location>
        <begin position="268"/>
        <end position="449"/>
    </location>
</feature>
<keyword evidence="11" id="KW-1185">Reference proteome</keyword>
<evidence type="ECO:0000256" key="6">
    <source>
        <dbReference type="ARBA" id="ARBA00022900"/>
    </source>
</evidence>
<evidence type="ECO:0000259" key="9">
    <source>
        <dbReference type="PROSITE" id="PS50234"/>
    </source>
</evidence>
<dbReference type="PANTHER" id="PTHR10338">
    <property type="entry name" value="INTER-ALPHA-TRYPSIN INHIBITOR HEAVY CHAIN FAMILY MEMBER"/>
    <property type="match status" value="1"/>
</dbReference>
<dbReference type="InterPro" id="IPR050934">
    <property type="entry name" value="ITIH"/>
</dbReference>
<dbReference type="PANTHER" id="PTHR10338:SF155">
    <property type="entry name" value="INTER-ALPHA-TRYPSIN INHIBITOR HEAVY CHAIN H6"/>
    <property type="match status" value="1"/>
</dbReference>
<dbReference type="GeneID" id="115806921"/>
<keyword evidence="5" id="KW-0732">Signal</keyword>
<keyword evidence="4" id="KW-0646">Protease inhibitor</keyword>
<dbReference type="InterPro" id="IPR002035">
    <property type="entry name" value="VWF_A"/>
</dbReference>
<evidence type="ECO:0000256" key="2">
    <source>
        <dbReference type="ARBA" id="ARBA00010158"/>
    </source>
</evidence>
<dbReference type="RefSeq" id="XP_030623637.1">
    <property type="nucleotide sequence ID" value="XM_030767777.1"/>
</dbReference>
<dbReference type="SUPFAM" id="SSF53300">
    <property type="entry name" value="vWA-like"/>
    <property type="match status" value="1"/>
</dbReference>
<comment type="subcellular location">
    <subcellularLocation>
        <location evidence="1">Secreted</location>
    </subcellularLocation>
</comment>
<dbReference type="PROSITE" id="PS50234">
    <property type="entry name" value="VWFA"/>
    <property type="match status" value="1"/>
</dbReference>
<name>A0A6J2UWD4_CHACN</name>
<evidence type="ECO:0000313" key="11">
    <source>
        <dbReference type="Proteomes" id="UP000504632"/>
    </source>
</evidence>
<dbReference type="Gene3D" id="3.40.50.410">
    <property type="entry name" value="von Willebrand factor, type A domain"/>
    <property type="match status" value="1"/>
</dbReference>
<dbReference type="OrthoDB" id="299997at2759"/>
<reference evidence="12" key="1">
    <citation type="submission" date="2025-08" db="UniProtKB">
        <authorList>
            <consortium name="RefSeq"/>
        </authorList>
    </citation>
    <scope>IDENTIFICATION</scope>
</reference>
<comment type="similarity">
    <text evidence="2">Belongs to the ITIH family.</text>
</comment>
<dbReference type="InParanoid" id="A0A6J2UWD4"/>
<evidence type="ECO:0000256" key="8">
    <source>
        <dbReference type="SAM" id="MobiDB-lite"/>
    </source>
</evidence>
<dbReference type="GO" id="GO:0005576">
    <property type="term" value="C:extracellular region"/>
    <property type="evidence" value="ECO:0007669"/>
    <property type="project" value="UniProtKB-SubCell"/>
</dbReference>
<dbReference type="InterPro" id="IPR010600">
    <property type="entry name" value="ITI_HC_C"/>
</dbReference>
<gene>
    <name evidence="12" type="primary">LOC115806921</name>
</gene>
<keyword evidence="3" id="KW-0964">Secreted</keyword>
<dbReference type="Pfam" id="PF06668">
    <property type="entry name" value="ITI_HC_C"/>
    <property type="match status" value="1"/>
</dbReference>
<keyword evidence="7" id="KW-0325">Glycoprotein</keyword>
<dbReference type="FunFam" id="3.40.50.410:FF:000013">
    <property type="entry name" value="inter-alpha-trypsin inhibitor heavy chain H2"/>
    <property type="match status" value="1"/>
</dbReference>
<dbReference type="Pfam" id="PF00092">
    <property type="entry name" value="VWA"/>
    <property type="match status" value="1"/>
</dbReference>
<dbReference type="Proteomes" id="UP000504632">
    <property type="component" value="Chromosome 3"/>
</dbReference>
<evidence type="ECO:0000256" key="1">
    <source>
        <dbReference type="ARBA" id="ARBA00004613"/>
    </source>
</evidence>
<dbReference type="Pfam" id="PF08487">
    <property type="entry name" value="VIT"/>
    <property type="match status" value="1"/>
</dbReference>
<evidence type="ECO:0000256" key="4">
    <source>
        <dbReference type="ARBA" id="ARBA00022690"/>
    </source>
</evidence>
<evidence type="ECO:0000256" key="5">
    <source>
        <dbReference type="ARBA" id="ARBA00022729"/>
    </source>
</evidence>
<dbReference type="SMART" id="SM00609">
    <property type="entry name" value="VIT"/>
    <property type="match status" value="1"/>
</dbReference>
<feature type="region of interest" description="Disordered" evidence="8">
    <location>
        <begin position="515"/>
        <end position="534"/>
    </location>
</feature>
<proteinExistence type="inferred from homology"/>
<organism evidence="11 12">
    <name type="scientific">Chanos chanos</name>
    <name type="common">Milkfish</name>
    <name type="synonym">Mugil chanos</name>
    <dbReference type="NCBI Taxonomy" id="29144"/>
    <lineage>
        <taxon>Eukaryota</taxon>
        <taxon>Metazoa</taxon>
        <taxon>Chordata</taxon>
        <taxon>Craniata</taxon>
        <taxon>Vertebrata</taxon>
        <taxon>Euteleostomi</taxon>
        <taxon>Actinopterygii</taxon>
        <taxon>Neopterygii</taxon>
        <taxon>Teleostei</taxon>
        <taxon>Ostariophysi</taxon>
        <taxon>Gonorynchiformes</taxon>
        <taxon>Chanidae</taxon>
        <taxon>Chanos</taxon>
    </lineage>
</organism>
<accession>A0A6J2UWD4</accession>
<evidence type="ECO:0000256" key="3">
    <source>
        <dbReference type="ARBA" id="ARBA00022525"/>
    </source>
</evidence>
<dbReference type="PROSITE" id="PS51468">
    <property type="entry name" value="VIT"/>
    <property type="match status" value="1"/>
</dbReference>
<dbReference type="AlphaFoldDB" id="A0A6J2UWD4"/>
<evidence type="ECO:0000256" key="7">
    <source>
        <dbReference type="ARBA" id="ARBA00023180"/>
    </source>
</evidence>
<dbReference type="SMART" id="SM00327">
    <property type="entry name" value="VWA"/>
    <property type="match status" value="1"/>
</dbReference>
<protein>
    <submittedName>
        <fullName evidence="12">Inter-alpha-trypsin inhibitor heavy chain H6-like</fullName>
    </submittedName>
</protein>
<dbReference type="InterPro" id="IPR013694">
    <property type="entry name" value="VIT"/>
</dbReference>
<evidence type="ECO:0000259" key="10">
    <source>
        <dbReference type="PROSITE" id="PS51468"/>
    </source>
</evidence>
<sequence length="896" mass="99949">MFVFFLQRVRRSGPDKSVLEVTDFHVSSTVVSRYARTTVVSTVRNHHNQSQEANFEVDLPSTAFISNFTITSGGTIYVAQVKEKEVAKKIYDSAKKEGKTAGLVAKREKGAENFSVSVSVAPGTSLSFTLTYEELLARRLGHYELVLGLRPTQPVQNLTVDVSISERTGISFIQVLPLRTSQHLSNTLAGESVAPPSTQIERIERSSVRVQYSPSVSQQISFSPSGLNADFVIHYDVDLTDLIGDVQIFDGYFVHYFAPRGLPIMPKEVIFVIDVSGSMDGIKMKQTKEAMKTILNDLHEHDFFNIITFSSSVQTWQREGTVPASRENVELAKTFVKRMKAKGMTDINSAVLHSAKLLSQSARSSGSKGVPMVIFLTDGEATEGVKLNAAILRNARDSLGSASLFGLAFGRDADFALVRQLSLENRGVARRIYEDADAKLQLKGFYDEVASPLLSDVQLSYRDDQAFDVTRAFFPNYFQGSELVVAGRVQPKMQELSVSLTASDTQRGLMLQNSIPVSQDSERRDMSPGMNTSSSEDVAVSHFVQRLWAYFTIKDLLERAQNTSDSTLVAELKKKATELSIKYNFVTPVTSLVVVKPEMEEAKSRDVNIERSKPQSRAVPKHPKKVFASSVDGDPHFVVHLPKLDQTLCFTIDGQANDIPRLLEDPERGIVVDGRLMWAPPEVGFEDHNRTYFDQIVVSMTSGEKRGVVVTITLDSVKIDVKGEGPLMLQTGRPGVVERHDFVVEIDEHLRCWVDLGKEVQFLVLFHHYRHPTYLQLAHLGFYIANGKGLSLQTQGLLGQFQHADIKITKLQTERLDRDIPSLHVRSGSSGTGRHTAHTDALAEGVLRRGTVQVPVTLRRKNIKDTVWKRHPEHCWEVARADVDKILLQPYQSYIQ</sequence>
<dbReference type="InterPro" id="IPR036465">
    <property type="entry name" value="vWFA_dom_sf"/>
</dbReference>